<keyword evidence="4" id="KW-1185">Reference proteome</keyword>
<dbReference type="AlphaFoldDB" id="A0A1Y2FR94"/>
<dbReference type="EMBL" id="MCFI01000003">
    <property type="protein sequence ID" value="ORY86097.1"/>
    <property type="molecule type" value="Genomic_DNA"/>
</dbReference>
<accession>A0A1Y2FR94</accession>
<dbReference type="PANTHER" id="PTHR28219">
    <property type="entry name" value="UPF0642 PROTEIN YBL028C"/>
    <property type="match status" value="1"/>
</dbReference>
<gene>
    <name evidence="3" type="ORF">BCR37DRAFT_376632</name>
</gene>
<protein>
    <recommendedName>
        <fullName evidence="2">DUF2423 domain-containing protein</fullName>
    </recommendedName>
</protein>
<evidence type="ECO:0000259" key="2">
    <source>
        <dbReference type="Pfam" id="PF10338"/>
    </source>
</evidence>
<dbReference type="Proteomes" id="UP000193685">
    <property type="component" value="Unassembled WGS sequence"/>
</dbReference>
<feature type="domain" description="DUF2423" evidence="2">
    <location>
        <begin position="1"/>
        <end position="39"/>
    </location>
</feature>
<reference evidence="3 4" key="1">
    <citation type="submission" date="2016-07" db="EMBL/GenBank/DDBJ databases">
        <title>Pervasive Adenine N6-methylation of Active Genes in Fungi.</title>
        <authorList>
            <consortium name="DOE Joint Genome Institute"/>
            <person name="Mondo S.J."/>
            <person name="Dannebaum R.O."/>
            <person name="Kuo R.C."/>
            <person name="Labutti K."/>
            <person name="Haridas S."/>
            <person name="Kuo A."/>
            <person name="Salamov A."/>
            <person name="Ahrendt S.R."/>
            <person name="Lipzen A."/>
            <person name="Sullivan W."/>
            <person name="Andreopoulos W.B."/>
            <person name="Clum A."/>
            <person name="Lindquist E."/>
            <person name="Daum C."/>
            <person name="Ramamoorthy G.K."/>
            <person name="Gryganskyi A."/>
            <person name="Culley D."/>
            <person name="Magnuson J.K."/>
            <person name="James T.Y."/>
            <person name="O'Malley M.A."/>
            <person name="Stajich J.E."/>
            <person name="Spatafora J.W."/>
            <person name="Visel A."/>
            <person name="Grigoriev I.V."/>
        </authorList>
    </citation>
    <scope>NUCLEOTIDE SEQUENCE [LARGE SCALE GENOMIC DNA]</scope>
    <source>
        <strain evidence="3 4">12-1054</strain>
    </source>
</reference>
<dbReference type="Pfam" id="PF10338">
    <property type="entry name" value="YBL028C_N"/>
    <property type="match status" value="1"/>
</dbReference>
<evidence type="ECO:0000256" key="1">
    <source>
        <dbReference type="SAM" id="MobiDB-lite"/>
    </source>
</evidence>
<comment type="caution">
    <text evidence="3">The sequence shown here is derived from an EMBL/GenBank/DDBJ whole genome shotgun (WGS) entry which is preliminary data.</text>
</comment>
<dbReference type="PANTHER" id="PTHR28219:SF1">
    <property type="entry name" value="UPF0642 PROTEIN YBL028C"/>
    <property type="match status" value="1"/>
</dbReference>
<dbReference type="RefSeq" id="XP_040727279.1">
    <property type="nucleotide sequence ID" value="XM_040868638.1"/>
</dbReference>
<proteinExistence type="predicted"/>
<evidence type="ECO:0000313" key="3">
    <source>
        <dbReference type="EMBL" id="ORY86097.1"/>
    </source>
</evidence>
<feature type="region of interest" description="Disordered" evidence="1">
    <location>
        <begin position="74"/>
        <end position="114"/>
    </location>
</feature>
<evidence type="ECO:0000313" key="4">
    <source>
        <dbReference type="Proteomes" id="UP000193685"/>
    </source>
</evidence>
<organism evidence="3 4">
    <name type="scientific">Protomyces lactucae-debilis</name>
    <dbReference type="NCBI Taxonomy" id="2754530"/>
    <lineage>
        <taxon>Eukaryota</taxon>
        <taxon>Fungi</taxon>
        <taxon>Dikarya</taxon>
        <taxon>Ascomycota</taxon>
        <taxon>Taphrinomycotina</taxon>
        <taxon>Taphrinomycetes</taxon>
        <taxon>Taphrinales</taxon>
        <taxon>Protomycetaceae</taxon>
        <taxon>Protomyces</taxon>
    </lineage>
</organism>
<dbReference type="InterPro" id="IPR019434">
    <property type="entry name" value="DUF2423"/>
</dbReference>
<name>A0A1Y2FR94_PROLT</name>
<dbReference type="GO" id="GO:0030687">
    <property type="term" value="C:preribosome, large subunit precursor"/>
    <property type="evidence" value="ECO:0007669"/>
    <property type="project" value="TreeGrafter"/>
</dbReference>
<sequence>MAKSIRSSTKMRFRAVKRKDRSIVEDQRLARLAARLAKRNNLATATNGAGEGDAAMETDGVLADAPKDTAMEVDTKKVSTSGSRGSARETWKGGKFLAKKRSKSVLSDRQRRRK</sequence>
<dbReference type="GeneID" id="63785237"/>